<dbReference type="Pfam" id="PF00950">
    <property type="entry name" value="ABC-3"/>
    <property type="match status" value="1"/>
</dbReference>
<feature type="transmembrane region" description="Helical" evidence="7">
    <location>
        <begin position="131"/>
        <end position="157"/>
    </location>
</feature>
<reference evidence="8 9" key="1">
    <citation type="submission" date="2018-02" db="EMBL/GenBank/DDBJ databases">
        <authorList>
            <person name="Holder M.E."/>
            <person name="Ajami N.J."/>
            <person name="Petrosino J.F."/>
        </authorList>
    </citation>
    <scope>NUCLEOTIDE SEQUENCE [LARGE SCALE GENOMIC DNA]</scope>
    <source>
        <strain evidence="8 9">ATCC 33285</strain>
    </source>
</reference>
<dbReference type="EMBL" id="CP027231">
    <property type="protein sequence ID" value="AVM53245.1"/>
    <property type="molecule type" value="Genomic_DNA"/>
</dbReference>
<keyword evidence="6" id="KW-0813">Transport</keyword>
<dbReference type="SUPFAM" id="SSF81345">
    <property type="entry name" value="ABC transporter involved in vitamin B12 uptake, BtuC"/>
    <property type="match status" value="1"/>
</dbReference>
<dbReference type="InterPro" id="IPR001626">
    <property type="entry name" value="ABC_TroCD"/>
</dbReference>
<evidence type="ECO:0000256" key="4">
    <source>
        <dbReference type="ARBA" id="ARBA00022989"/>
    </source>
</evidence>
<organism evidence="8 9">
    <name type="scientific">Bacteroides zoogleoformans</name>
    <dbReference type="NCBI Taxonomy" id="28119"/>
    <lineage>
        <taxon>Bacteria</taxon>
        <taxon>Pseudomonadati</taxon>
        <taxon>Bacteroidota</taxon>
        <taxon>Bacteroidia</taxon>
        <taxon>Bacteroidales</taxon>
        <taxon>Bacteroidaceae</taxon>
        <taxon>Bacteroides</taxon>
    </lineage>
</organism>
<evidence type="ECO:0000256" key="2">
    <source>
        <dbReference type="ARBA" id="ARBA00008034"/>
    </source>
</evidence>
<keyword evidence="4 7" id="KW-1133">Transmembrane helix</keyword>
<dbReference type="PANTHER" id="PTHR30477">
    <property type="entry name" value="ABC-TRANSPORTER METAL-BINDING PROTEIN"/>
    <property type="match status" value="1"/>
</dbReference>
<accession>A0ABM6T950</accession>
<feature type="transmembrane region" description="Helical" evidence="7">
    <location>
        <begin position="12"/>
        <end position="32"/>
    </location>
</feature>
<feature type="transmembrane region" description="Helical" evidence="7">
    <location>
        <begin position="52"/>
        <end position="78"/>
    </location>
</feature>
<comment type="similarity">
    <text evidence="2 6">Belongs to the ABC-3 integral membrane protein family.</text>
</comment>
<keyword evidence="3 6" id="KW-0812">Transmembrane</keyword>
<dbReference type="Proteomes" id="UP000238304">
    <property type="component" value="Chromosome"/>
</dbReference>
<evidence type="ECO:0000256" key="3">
    <source>
        <dbReference type="ARBA" id="ARBA00022692"/>
    </source>
</evidence>
<evidence type="ECO:0000256" key="6">
    <source>
        <dbReference type="RuleBase" id="RU003943"/>
    </source>
</evidence>
<comment type="subcellular location">
    <subcellularLocation>
        <location evidence="6">Cell membrane</location>
        <topology evidence="6">Multi-pass membrane protein</topology>
    </subcellularLocation>
    <subcellularLocation>
        <location evidence="1">Membrane</location>
        <topology evidence="1">Multi-pass membrane protein</topology>
    </subcellularLocation>
</comment>
<evidence type="ECO:0000313" key="8">
    <source>
        <dbReference type="EMBL" id="AVM53245.1"/>
    </source>
</evidence>
<keyword evidence="9" id="KW-1185">Reference proteome</keyword>
<feature type="transmembrane region" description="Helical" evidence="7">
    <location>
        <begin position="217"/>
        <end position="239"/>
    </location>
</feature>
<keyword evidence="5 7" id="KW-0472">Membrane</keyword>
<dbReference type="RefSeq" id="WP_106041719.1">
    <property type="nucleotide sequence ID" value="NZ_CALHZC010000002.1"/>
</dbReference>
<evidence type="ECO:0008006" key="10">
    <source>
        <dbReference type="Google" id="ProtNLM"/>
    </source>
</evidence>
<feature type="transmembrane region" description="Helical" evidence="7">
    <location>
        <begin position="90"/>
        <end position="111"/>
    </location>
</feature>
<sequence>MELLQYTFFQHALIGSLLASIACGLVGTYIVTRRLVFISGGLTHASFGGIGLGLYIGIPPILSAALFAVLSAFGVEWLSKRKDMREDSAIAVFWTLGMALGIIFTFLSPGFAPDLSAYLFGNILTITLEDIALLGGLAAVLTVFFTLYIHPIIYVAFDREFARSQGIPVQRFEYLLMMFIALTIVACLRMVGIVLVISLLTIPQMTANLFSHRFHRILWLSIGIGYISCLGGLMISFYLNVPSGASIIFFSIIIYAICKTGKSFCLSLQRKDKKPFRLTSINNKSSK</sequence>
<evidence type="ECO:0000256" key="1">
    <source>
        <dbReference type="ARBA" id="ARBA00004141"/>
    </source>
</evidence>
<feature type="transmembrane region" description="Helical" evidence="7">
    <location>
        <begin position="169"/>
        <end position="186"/>
    </location>
</feature>
<proteinExistence type="inferred from homology"/>
<feature type="transmembrane region" description="Helical" evidence="7">
    <location>
        <begin position="245"/>
        <end position="268"/>
    </location>
</feature>
<dbReference type="InterPro" id="IPR037294">
    <property type="entry name" value="ABC_BtuC-like"/>
</dbReference>
<name>A0ABM6T950_9BACE</name>
<evidence type="ECO:0000313" key="9">
    <source>
        <dbReference type="Proteomes" id="UP000238304"/>
    </source>
</evidence>
<gene>
    <name evidence="8" type="ORF">C4H11_10165</name>
</gene>
<protein>
    <recommendedName>
        <fullName evidence="10">Zinc transport system permease protein</fullName>
    </recommendedName>
</protein>
<dbReference type="PANTHER" id="PTHR30477:SF18">
    <property type="entry name" value="METAL TRANSPORT SYSTEM MEMBRANE PROTEIN CT_417-RELATED"/>
    <property type="match status" value="1"/>
</dbReference>
<dbReference type="Gene3D" id="1.10.3470.10">
    <property type="entry name" value="ABC transporter involved in vitamin B12 uptake, BtuC"/>
    <property type="match status" value="1"/>
</dbReference>
<dbReference type="CDD" id="cd06550">
    <property type="entry name" value="TM_ABC_iron-siderophores_like"/>
    <property type="match status" value="1"/>
</dbReference>
<evidence type="ECO:0000256" key="7">
    <source>
        <dbReference type="SAM" id="Phobius"/>
    </source>
</evidence>
<evidence type="ECO:0000256" key="5">
    <source>
        <dbReference type="ARBA" id="ARBA00023136"/>
    </source>
</evidence>